<evidence type="ECO:0000256" key="2">
    <source>
        <dbReference type="ARBA" id="ARBA00006020"/>
    </source>
</evidence>
<dbReference type="Pfam" id="PF13233">
    <property type="entry name" value="Complex1_LYR_2"/>
    <property type="match status" value="1"/>
</dbReference>
<organism evidence="8 9">
    <name type="scientific">Mortierella alpina</name>
    <name type="common">Oleaginous fungus</name>
    <name type="synonym">Mortierella renispora</name>
    <dbReference type="NCBI Taxonomy" id="64518"/>
    <lineage>
        <taxon>Eukaryota</taxon>
        <taxon>Fungi</taxon>
        <taxon>Fungi incertae sedis</taxon>
        <taxon>Mucoromycota</taxon>
        <taxon>Mortierellomycotina</taxon>
        <taxon>Mortierellomycetes</taxon>
        <taxon>Mortierellales</taxon>
        <taxon>Mortierellaceae</taxon>
        <taxon>Mortierella</taxon>
    </lineage>
</organism>
<dbReference type="EMBL" id="JAIFTL010000281">
    <property type="protein sequence ID" value="KAG9320545.1"/>
    <property type="molecule type" value="Genomic_DNA"/>
</dbReference>
<keyword evidence="3" id="KW-0809">Transit peptide</keyword>
<evidence type="ECO:0000256" key="7">
    <source>
        <dbReference type="SAM" id="MobiDB-lite"/>
    </source>
</evidence>
<comment type="function">
    <text evidence="6">Plays an essential role in the assembly of succinate dehydrogenase (SDH), an enzyme complex (also referred to as respiratory complex II) that is a component of both the tricarboxylic acid (TCA) cycle and the mitochondrial electron transport chain, and which couples the oxidation of succinate to fumarate with the reduction of ubiquinone (coenzyme Q) to ubiquinol. Promotes maturation of the iron-sulfur protein subunit of the SDH catalytic dimer, protecting it from the deleterious effects of oxidants. May act together with SDHAF1.</text>
</comment>
<keyword evidence="5 6" id="KW-0143">Chaperone</keyword>
<evidence type="ECO:0000313" key="9">
    <source>
        <dbReference type="Proteomes" id="UP000717515"/>
    </source>
</evidence>
<evidence type="ECO:0000313" key="8">
    <source>
        <dbReference type="EMBL" id="KAG9320545.1"/>
    </source>
</evidence>
<evidence type="ECO:0000256" key="5">
    <source>
        <dbReference type="ARBA" id="ARBA00023186"/>
    </source>
</evidence>
<comment type="subunit">
    <text evidence="6">Interacts with the iron-sulfur protein subunit within the SDH catalytic dimer.</text>
</comment>
<evidence type="ECO:0000256" key="3">
    <source>
        <dbReference type="ARBA" id="ARBA00022946"/>
    </source>
</evidence>
<evidence type="ECO:0000256" key="6">
    <source>
        <dbReference type="RuleBase" id="RU368039"/>
    </source>
</evidence>
<comment type="similarity">
    <text evidence="2 6">Belongs to the complex I LYR family. SDHAF3 subfamily.</text>
</comment>
<dbReference type="GO" id="GO:0006105">
    <property type="term" value="P:succinate metabolic process"/>
    <property type="evidence" value="ECO:0007669"/>
    <property type="project" value="TreeGrafter"/>
</dbReference>
<dbReference type="Proteomes" id="UP000717515">
    <property type="component" value="Unassembled WGS sequence"/>
</dbReference>
<comment type="subcellular location">
    <subcellularLocation>
        <location evidence="1 6">Mitochondrion matrix</location>
    </subcellularLocation>
</comment>
<sequence>MASQKTLIPPLVLYRQILRAHRVLPSQFRILGDGYVKSEFHRHKDVDNPLYIVGFLEQWTEYLNHLHSSSPTKPQQQQQEHSSAASHSIANSASSSSTSSRSTPPPLSDASAQDAAREATLQQIVAQAKPFGKKLDPALLDKMTDQQLGQLFELRKEAKGLQSKDELAELAKEEAQLFEKVAAALPPSALSSTASS</sequence>
<dbReference type="GO" id="GO:0034553">
    <property type="term" value="P:mitochondrial respiratory chain complex II assembly"/>
    <property type="evidence" value="ECO:0007669"/>
    <property type="project" value="UniProtKB-UniRule"/>
</dbReference>
<dbReference type="GO" id="GO:0005759">
    <property type="term" value="C:mitochondrial matrix"/>
    <property type="evidence" value="ECO:0007669"/>
    <property type="project" value="UniProtKB-SubCell"/>
</dbReference>
<evidence type="ECO:0000256" key="1">
    <source>
        <dbReference type="ARBA" id="ARBA00004305"/>
    </source>
</evidence>
<accession>A0A9P8CZS4</accession>
<dbReference type="PANTHER" id="PTHR13137:SF6">
    <property type="entry name" value="SUCCINATE DEHYDROGENASE ASSEMBLY FACTOR 3, MITOCHONDRIAL"/>
    <property type="match status" value="1"/>
</dbReference>
<comment type="caution">
    <text evidence="8">The sequence shown here is derived from an EMBL/GenBank/DDBJ whole genome shotgun (WGS) entry which is preliminary data.</text>
</comment>
<dbReference type="PANTHER" id="PTHR13137">
    <property type="entry name" value="DC11 ACN9 HOMOLOG"/>
    <property type="match status" value="1"/>
</dbReference>
<keyword evidence="4 6" id="KW-0496">Mitochondrion</keyword>
<dbReference type="InterPro" id="IPR008381">
    <property type="entry name" value="SDHAF3/Sdh7"/>
</dbReference>
<gene>
    <name evidence="8" type="ORF">KVV02_002753</name>
</gene>
<dbReference type="GO" id="GO:0005758">
    <property type="term" value="C:mitochondrial intermembrane space"/>
    <property type="evidence" value="ECO:0007669"/>
    <property type="project" value="TreeGrafter"/>
</dbReference>
<protein>
    <recommendedName>
        <fullName evidence="6">Succinate dehydrogenase assembly factor 3</fullName>
        <shortName evidence="6">SDH assembly factor 3</shortName>
        <shortName evidence="6">SDHAF3</shortName>
    </recommendedName>
</protein>
<proteinExistence type="inferred from homology"/>
<dbReference type="AlphaFoldDB" id="A0A9P8CZS4"/>
<reference evidence="8" key="1">
    <citation type="submission" date="2021-07" db="EMBL/GenBank/DDBJ databases">
        <title>Draft genome of Mortierella alpina, strain LL118, isolated from an aspen leaf litter sample.</title>
        <authorList>
            <person name="Yang S."/>
            <person name="Vinatzer B.A."/>
        </authorList>
    </citation>
    <scope>NUCLEOTIDE SEQUENCE</scope>
    <source>
        <strain evidence="8">LL118</strain>
    </source>
</reference>
<evidence type="ECO:0000256" key="4">
    <source>
        <dbReference type="ARBA" id="ARBA00023128"/>
    </source>
</evidence>
<feature type="compositionally biased region" description="Low complexity" evidence="7">
    <location>
        <begin position="67"/>
        <end position="102"/>
    </location>
</feature>
<name>A0A9P8CZS4_MORAP</name>
<dbReference type="CDD" id="cd20270">
    <property type="entry name" value="Complex1_LYR_SDHAF3_LYRM10"/>
    <property type="match status" value="1"/>
</dbReference>
<feature type="region of interest" description="Disordered" evidence="7">
    <location>
        <begin position="67"/>
        <end position="116"/>
    </location>
</feature>